<evidence type="ECO:0000256" key="1">
    <source>
        <dbReference type="SAM" id="Phobius"/>
    </source>
</evidence>
<comment type="caution">
    <text evidence="2">The sequence shown here is derived from an EMBL/GenBank/DDBJ whole genome shotgun (WGS) entry which is preliminary data.</text>
</comment>
<keyword evidence="1" id="KW-0472">Membrane</keyword>
<organism evidence="2 3">
    <name type="scientific">Candidatus Kaiserbacteria bacterium RIFCSPLOWO2_01_FULL_54_13</name>
    <dbReference type="NCBI Taxonomy" id="1798512"/>
    <lineage>
        <taxon>Bacteria</taxon>
        <taxon>Candidatus Kaiseribacteriota</taxon>
    </lineage>
</organism>
<feature type="transmembrane region" description="Helical" evidence="1">
    <location>
        <begin position="41"/>
        <end position="67"/>
    </location>
</feature>
<evidence type="ECO:0000313" key="2">
    <source>
        <dbReference type="EMBL" id="OGG79202.1"/>
    </source>
</evidence>
<keyword evidence="1" id="KW-0812">Transmembrane</keyword>
<name>A0A1F6F012_9BACT</name>
<proteinExistence type="predicted"/>
<dbReference type="Proteomes" id="UP000177372">
    <property type="component" value="Unassembled WGS sequence"/>
</dbReference>
<evidence type="ECO:0000313" key="3">
    <source>
        <dbReference type="Proteomes" id="UP000177372"/>
    </source>
</evidence>
<accession>A0A1F6F012</accession>
<protein>
    <submittedName>
        <fullName evidence="2">Uncharacterized protein</fullName>
    </submittedName>
</protein>
<reference evidence="2 3" key="1">
    <citation type="journal article" date="2016" name="Nat. Commun.">
        <title>Thousands of microbial genomes shed light on interconnected biogeochemical processes in an aquifer system.</title>
        <authorList>
            <person name="Anantharaman K."/>
            <person name="Brown C.T."/>
            <person name="Hug L.A."/>
            <person name="Sharon I."/>
            <person name="Castelle C.J."/>
            <person name="Probst A.J."/>
            <person name="Thomas B.C."/>
            <person name="Singh A."/>
            <person name="Wilkins M.J."/>
            <person name="Karaoz U."/>
            <person name="Brodie E.L."/>
            <person name="Williams K.H."/>
            <person name="Hubbard S.S."/>
            <person name="Banfield J.F."/>
        </authorList>
    </citation>
    <scope>NUCLEOTIDE SEQUENCE [LARGE SCALE GENOMIC DNA]</scope>
</reference>
<dbReference type="EMBL" id="MFLZ01000040">
    <property type="protein sequence ID" value="OGG79202.1"/>
    <property type="molecule type" value="Genomic_DNA"/>
</dbReference>
<gene>
    <name evidence="2" type="ORF">A3A39_04980</name>
</gene>
<sequence>MENAPVMLGLVLWVLLAAASLLSLTLGVALAYHWFNYSTNATAPFVATVVYSGVSLVLLTSLFALALSI</sequence>
<dbReference type="AlphaFoldDB" id="A0A1F6F012"/>
<keyword evidence="1" id="KW-1133">Transmembrane helix</keyword>